<comment type="caution">
    <text evidence="2">The sequence shown here is derived from an EMBL/GenBank/DDBJ whole genome shotgun (WGS) entry which is preliminary data.</text>
</comment>
<dbReference type="InterPro" id="IPR049472">
    <property type="entry name" value="MRNIP_N"/>
</dbReference>
<evidence type="ECO:0000313" key="2">
    <source>
        <dbReference type="EMBL" id="CAL8113473.1"/>
    </source>
</evidence>
<name>A0ABP1R0H7_9HEXA</name>
<feature type="domain" description="MRN complex-interacting protein N-terminal" evidence="1">
    <location>
        <begin position="79"/>
        <end position="161"/>
    </location>
</feature>
<dbReference type="InterPro" id="IPR032739">
    <property type="entry name" value="MRNIP"/>
</dbReference>
<sequence>MKLDFKNCAFEEPQTLWGQQLTGKVNKQEHLVFENVCLNFQSVQLVSAQLTGDRCFLLWSSTKQRVTSEEKGMPQTFHVLVCVECKTFQVHIVKKSSNKWNCKICNTKQSVLQVYAKGTGAECREVVQKLNQARGQLEENQKLNELSVAQAQQHQQQEAAAYERFTDAGEEAFCEEAYHTITAKNESSSVGTSNTTCHQPGILSVPLQQSKWRIFLEQDS</sequence>
<keyword evidence="3" id="KW-1185">Reference proteome</keyword>
<protein>
    <recommendedName>
        <fullName evidence="1">MRN complex-interacting protein N-terminal domain-containing protein</fullName>
    </recommendedName>
</protein>
<dbReference type="Pfam" id="PF15749">
    <property type="entry name" value="MRNIP"/>
    <property type="match status" value="1"/>
</dbReference>
<reference evidence="2 3" key="1">
    <citation type="submission" date="2024-08" db="EMBL/GenBank/DDBJ databases">
        <authorList>
            <person name="Cucini C."/>
            <person name="Frati F."/>
        </authorList>
    </citation>
    <scope>NUCLEOTIDE SEQUENCE [LARGE SCALE GENOMIC DNA]</scope>
</reference>
<gene>
    <name evidence="2" type="ORF">ODALV1_LOCUS16034</name>
</gene>
<organism evidence="2 3">
    <name type="scientific">Orchesella dallaii</name>
    <dbReference type="NCBI Taxonomy" id="48710"/>
    <lineage>
        <taxon>Eukaryota</taxon>
        <taxon>Metazoa</taxon>
        <taxon>Ecdysozoa</taxon>
        <taxon>Arthropoda</taxon>
        <taxon>Hexapoda</taxon>
        <taxon>Collembola</taxon>
        <taxon>Entomobryomorpha</taxon>
        <taxon>Entomobryoidea</taxon>
        <taxon>Orchesellidae</taxon>
        <taxon>Orchesellinae</taxon>
        <taxon>Orchesella</taxon>
    </lineage>
</organism>
<dbReference type="EMBL" id="CAXLJM020000049">
    <property type="protein sequence ID" value="CAL8113473.1"/>
    <property type="molecule type" value="Genomic_DNA"/>
</dbReference>
<dbReference type="Proteomes" id="UP001642540">
    <property type="component" value="Unassembled WGS sequence"/>
</dbReference>
<evidence type="ECO:0000259" key="1">
    <source>
        <dbReference type="Pfam" id="PF15749"/>
    </source>
</evidence>
<accession>A0ABP1R0H7</accession>
<dbReference type="PANTHER" id="PTHR15863:SF2">
    <property type="entry name" value="MRN COMPLEX-INTERACTING PROTEIN"/>
    <property type="match status" value="1"/>
</dbReference>
<evidence type="ECO:0000313" key="3">
    <source>
        <dbReference type="Proteomes" id="UP001642540"/>
    </source>
</evidence>
<dbReference type="PANTHER" id="PTHR15863">
    <property type="entry name" value="MRN COMPLEX-INTERACTING PROTEIN"/>
    <property type="match status" value="1"/>
</dbReference>
<proteinExistence type="predicted"/>